<evidence type="ECO:0000256" key="2">
    <source>
        <dbReference type="ARBA" id="ARBA00023002"/>
    </source>
</evidence>
<sequence>MHGVLGWEGVAPEELRARGRAEVAAYGVELLDDTVNSVSSQEFGIEVNTEGAVTAQARAVIVATGLVDELPDLPGLASRWGKTVLHCPYCHGWEVRDARLGVLATSPMSVHQVELVRQWSDRVIFFAAAAGELDDEVISRLGARGVEIVSERVREIRGTGNSIEEVVLEGGANRAVDALFTVGTARPGDGVLSALTLDRTDTPVGSFLAVDTTGRTSNPRVWAAGNVVNPAANVPMSIGAGAMTGGMVNAALVAEEAVAAVRGVASS</sequence>
<dbReference type="PANTHER" id="PTHR48105">
    <property type="entry name" value="THIOREDOXIN REDUCTASE 1-RELATED-RELATED"/>
    <property type="match status" value="1"/>
</dbReference>
<evidence type="ECO:0000256" key="1">
    <source>
        <dbReference type="ARBA" id="ARBA00022630"/>
    </source>
</evidence>
<dbReference type="InterPro" id="IPR050097">
    <property type="entry name" value="Ferredoxin-NADP_redctase_2"/>
</dbReference>
<feature type="domain" description="FAD/NAD(P)-binding" evidence="4">
    <location>
        <begin position="29"/>
        <end position="239"/>
    </location>
</feature>
<evidence type="ECO:0000313" key="6">
    <source>
        <dbReference type="Proteomes" id="UP001501690"/>
    </source>
</evidence>
<name>A0ABN2HYJ7_9MICO</name>
<evidence type="ECO:0000313" key="5">
    <source>
        <dbReference type="EMBL" id="GAA1695646.1"/>
    </source>
</evidence>
<accession>A0ABN2HYJ7</accession>
<dbReference type="Gene3D" id="3.50.50.60">
    <property type="entry name" value="FAD/NAD(P)-binding domain"/>
    <property type="match status" value="2"/>
</dbReference>
<gene>
    <name evidence="5" type="ORF">GCM10009808_11100</name>
</gene>
<keyword evidence="6" id="KW-1185">Reference proteome</keyword>
<proteinExistence type="predicted"/>
<dbReference type="Pfam" id="PF07992">
    <property type="entry name" value="Pyr_redox_2"/>
    <property type="match status" value="1"/>
</dbReference>
<comment type="catalytic activity">
    <reaction evidence="3">
        <text>[thioredoxin]-dithiol + NADP(+) = [thioredoxin]-disulfide + NADPH + H(+)</text>
        <dbReference type="Rhea" id="RHEA:20345"/>
        <dbReference type="Rhea" id="RHEA-COMP:10698"/>
        <dbReference type="Rhea" id="RHEA-COMP:10700"/>
        <dbReference type="ChEBI" id="CHEBI:15378"/>
        <dbReference type="ChEBI" id="CHEBI:29950"/>
        <dbReference type="ChEBI" id="CHEBI:50058"/>
        <dbReference type="ChEBI" id="CHEBI:57783"/>
        <dbReference type="ChEBI" id="CHEBI:58349"/>
        <dbReference type="EC" id="1.8.1.9"/>
    </reaction>
</comment>
<keyword evidence="1" id="KW-0285">Flavoprotein</keyword>
<organism evidence="5 6">
    <name type="scientific">Microbacterium sediminicola</name>
    <dbReference type="NCBI Taxonomy" id="415210"/>
    <lineage>
        <taxon>Bacteria</taxon>
        <taxon>Bacillati</taxon>
        <taxon>Actinomycetota</taxon>
        <taxon>Actinomycetes</taxon>
        <taxon>Micrococcales</taxon>
        <taxon>Microbacteriaceae</taxon>
        <taxon>Microbacterium</taxon>
    </lineage>
</organism>
<comment type="caution">
    <text evidence="5">The sequence shown here is derived from an EMBL/GenBank/DDBJ whole genome shotgun (WGS) entry which is preliminary data.</text>
</comment>
<dbReference type="InterPro" id="IPR036188">
    <property type="entry name" value="FAD/NAD-bd_sf"/>
</dbReference>
<evidence type="ECO:0000256" key="3">
    <source>
        <dbReference type="ARBA" id="ARBA00048132"/>
    </source>
</evidence>
<dbReference type="EMBL" id="BAAAPL010000001">
    <property type="protein sequence ID" value="GAA1695646.1"/>
    <property type="molecule type" value="Genomic_DNA"/>
</dbReference>
<dbReference type="InterPro" id="IPR023753">
    <property type="entry name" value="FAD/NAD-binding_dom"/>
</dbReference>
<evidence type="ECO:0000259" key="4">
    <source>
        <dbReference type="Pfam" id="PF07992"/>
    </source>
</evidence>
<protein>
    <submittedName>
        <fullName evidence="5">NAD(P)/FAD-dependent oxidoreductase</fullName>
    </submittedName>
</protein>
<reference evidence="5 6" key="1">
    <citation type="journal article" date="2019" name="Int. J. Syst. Evol. Microbiol.">
        <title>The Global Catalogue of Microorganisms (GCM) 10K type strain sequencing project: providing services to taxonomists for standard genome sequencing and annotation.</title>
        <authorList>
            <consortium name="The Broad Institute Genomics Platform"/>
            <consortium name="The Broad Institute Genome Sequencing Center for Infectious Disease"/>
            <person name="Wu L."/>
            <person name="Ma J."/>
        </authorList>
    </citation>
    <scope>NUCLEOTIDE SEQUENCE [LARGE SCALE GENOMIC DNA]</scope>
    <source>
        <strain evidence="5 6">JCM 15577</strain>
    </source>
</reference>
<keyword evidence="2" id="KW-0560">Oxidoreductase</keyword>
<dbReference type="SUPFAM" id="SSF51905">
    <property type="entry name" value="FAD/NAD(P)-binding domain"/>
    <property type="match status" value="1"/>
</dbReference>
<dbReference type="Proteomes" id="UP001501690">
    <property type="component" value="Unassembled WGS sequence"/>
</dbReference>